<dbReference type="Proteomes" id="UP000007073">
    <property type="component" value="Chromosome"/>
</dbReference>
<dbReference type="InterPro" id="IPR003497">
    <property type="entry name" value="BRO_N_domain"/>
</dbReference>
<feature type="domain" description="Bro-N" evidence="1">
    <location>
        <begin position="12"/>
        <end position="110"/>
    </location>
</feature>
<dbReference type="AlphaFoldDB" id="Q39WR3"/>
<name>Q39WR3_GEOMG</name>
<protein>
    <recommendedName>
        <fullName evidence="1">Bro-N domain-containing protein</fullName>
    </recommendedName>
</protein>
<dbReference type="Pfam" id="PF02498">
    <property type="entry name" value="Bro-N"/>
    <property type="match status" value="1"/>
</dbReference>
<dbReference type="SMART" id="SM01040">
    <property type="entry name" value="Bro-N"/>
    <property type="match status" value="1"/>
</dbReference>
<sequence length="278" mass="31885">METKLVVFQSKEIRRLLVDNVWFFAVVDVIAALTDSDKPRDYWYRMKKRELDASGIELSTFCRQLKLESSDGKKYLTEMASTEGLFRIIQSIPSPKAEPFKRWLAKVGYERVQEIEDPELATKRIRELYKAKGYSEAWVEKRMRGIAIRAELTEEWKNRGVKGEPEYAILTAEISKAAFGMTPGEYKQFKGLGRENLRDHMTDLELIFSMLGEAATTEIARKQDAQGFPENKVAAHKGGRIAGEAREKLEVETGERVVTSENFLVEPESRKRLKGKKP</sequence>
<organism evidence="2 3">
    <name type="scientific">Geobacter metallireducens (strain ATCC 53774 / DSM 7210 / GS-15)</name>
    <dbReference type="NCBI Taxonomy" id="269799"/>
    <lineage>
        <taxon>Bacteria</taxon>
        <taxon>Pseudomonadati</taxon>
        <taxon>Thermodesulfobacteriota</taxon>
        <taxon>Desulfuromonadia</taxon>
        <taxon>Geobacterales</taxon>
        <taxon>Geobacteraceae</taxon>
        <taxon>Geobacter</taxon>
    </lineage>
</organism>
<accession>Q39WR3</accession>
<dbReference type="STRING" id="269799.Gmet_1071"/>
<keyword evidence="3" id="KW-1185">Reference proteome</keyword>
<dbReference type="eggNOG" id="COG3617">
    <property type="taxonomic scope" value="Bacteria"/>
</dbReference>
<dbReference type="KEGG" id="gme:Gmet_1071"/>
<proteinExistence type="predicted"/>
<reference evidence="2 3" key="2">
    <citation type="journal article" date="2009" name="BMC Microbiol.">
        <title>The genome sequence of Geobacter metallireducens: features of metabolism, physiology and regulation common and dissimilar to Geobacter sulfurreducens.</title>
        <authorList>
            <person name="Aklujkar M."/>
            <person name="Krushkal J."/>
            <person name="DiBartolo G."/>
            <person name="Lapidus A."/>
            <person name="Land M.L."/>
            <person name="Lovley D.R."/>
        </authorList>
    </citation>
    <scope>NUCLEOTIDE SEQUENCE [LARGE SCALE GENOMIC DNA]</scope>
    <source>
        <strain evidence="3">ATCC 53774 / DSM 7210 / GS-15</strain>
    </source>
</reference>
<reference evidence="2 3" key="1">
    <citation type="submission" date="2005-10" db="EMBL/GenBank/DDBJ databases">
        <title>Complete sequence of Geobacter metallireducens GS-15.</title>
        <authorList>
            <consortium name="US DOE Joint Genome Institute"/>
            <person name="Copeland A."/>
            <person name="Lucas S."/>
            <person name="Lapidus A."/>
            <person name="Barry K."/>
            <person name="Detter J.C."/>
            <person name="Glavina T."/>
            <person name="Hammon N."/>
            <person name="Israni S."/>
            <person name="Pitluck S."/>
            <person name="Di Bartolo G."/>
            <person name="Chain P."/>
            <person name="Schmutz J."/>
            <person name="Larimer F."/>
            <person name="Land M."/>
            <person name="Kyrpides N."/>
            <person name="Ivanova N."/>
            <person name="Richardson P."/>
        </authorList>
    </citation>
    <scope>NUCLEOTIDE SEQUENCE [LARGE SCALE GENOMIC DNA]</scope>
    <source>
        <strain evidence="3">ATCC 53774 / DSM 7210 / GS-15</strain>
    </source>
</reference>
<evidence type="ECO:0000259" key="1">
    <source>
        <dbReference type="SMART" id="SM01040"/>
    </source>
</evidence>
<dbReference type="RefSeq" id="WP_004513727.1">
    <property type="nucleotide sequence ID" value="NC_007517.1"/>
</dbReference>
<dbReference type="EMBL" id="CP000148">
    <property type="protein sequence ID" value="ABB31311.1"/>
    <property type="molecule type" value="Genomic_DNA"/>
</dbReference>
<evidence type="ECO:0000313" key="2">
    <source>
        <dbReference type="EMBL" id="ABB31311.1"/>
    </source>
</evidence>
<dbReference type="HOGENOM" id="CLU_1029133_0_0_7"/>
<gene>
    <name evidence="2" type="ordered locus">Gmet_1071</name>
</gene>
<evidence type="ECO:0000313" key="3">
    <source>
        <dbReference type="Proteomes" id="UP000007073"/>
    </source>
</evidence>